<dbReference type="Proteomes" id="UP001239680">
    <property type="component" value="Unassembled WGS sequence"/>
</dbReference>
<dbReference type="PROSITE" id="PS51257">
    <property type="entry name" value="PROKAR_LIPOPROTEIN"/>
    <property type="match status" value="1"/>
</dbReference>
<evidence type="ECO:0000313" key="3">
    <source>
        <dbReference type="EMBL" id="MDQ2064915.1"/>
    </source>
</evidence>
<evidence type="ECO:0000259" key="2">
    <source>
        <dbReference type="Pfam" id="PF13441"/>
    </source>
</evidence>
<evidence type="ECO:0000313" key="4">
    <source>
        <dbReference type="Proteomes" id="UP001239680"/>
    </source>
</evidence>
<organism evidence="3 4">
    <name type="scientific">Pseudogemmobacter lacusdianii</name>
    <dbReference type="NCBI Taxonomy" id="3069608"/>
    <lineage>
        <taxon>Bacteria</taxon>
        <taxon>Pseudomonadati</taxon>
        <taxon>Pseudomonadota</taxon>
        <taxon>Alphaproteobacteria</taxon>
        <taxon>Rhodobacterales</taxon>
        <taxon>Paracoccaceae</taxon>
        <taxon>Pseudogemmobacter</taxon>
    </lineage>
</organism>
<dbReference type="Pfam" id="PF13441">
    <property type="entry name" value="Gly-zipper_YMGG"/>
    <property type="match status" value="1"/>
</dbReference>
<feature type="chain" id="PRO_5045999395" evidence="1">
    <location>
        <begin position="16"/>
        <end position="86"/>
    </location>
</feature>
<sequence length="86" mass="8545">MKLLFITPIAALALAGCVATPEQNTTVGALTGAAVGAAVSNKSDRVTGALAGAAVGAIAGTYLGKTNQPGKCYYRDANGNRFIANC</sequence>
<evidence type="ECO:0000256" key="1">
    <source>
        <dbReference type="SAM" id="SignalP"/>
    </source>
</evidence>
<accession>A0ABU0VUH4</accession>
<feature type="domain" description="YMGG-like Gly-zipper" evidence="2">
    <location>
        <begin position="24"/>
        <end position="64"/>
    </location>
</feature>
<dbReference type="InterPro" id="IPR027367">
    <property type="entry name" value="Gly-zipper_YMGG"/>
</dbReference>
<name>A0ABU0VUH4_9RHOB</name>
<reference evidence="3 4" key="1">
    <citation type="submission" date="2023-08" db="EMBL/GenBank/DDBJ databases">
        <title>Characterization of two Paracoccaceae strains isolated from Phycosphere and proposal of Xinfangfangia lacusdiani sp. nov.</title>
        <authorList>
            <person name="Deng Y."/>
            <person name="Zhang Y.Q."/>
        </authorList>
    </citation>
    <scope>NUCLEOTIDE SEQUENCE [LARGE SCALE GENOMIC DNA]</scope>
    <source>
        <strain evidence="3 4">CPCC 101601</strain>
    </source>
</reference>
<gene>
    <name evidence="3" type="ORF">Q9295_00890</name>
</gene>
<keyword evidence="1" id="KW-0732">Signal</keyword>
<proteinExistence type="predicted"/>
<protein>
    <submittedName>
        <fullName evidence="3">Glycine zipper domain-containing protein</fullName>
    </submittedName>
</protein>
<feature type="signal peptide" evidence="1">
    <location>
        <begin position="1"/>
        <end position="15"/>
    </location>
</feature>
<dbReference type="RefSeq" id="WP_306678456.1">
    <property type="nucleotide sequence ID" value="NZ_JAVDBT010000001.1"/>
</dbReference>
<comment type="caution">
    <text evidence="3">The sequence shown here is derived from an EMBL/GenBank/DDBJ whole genome shotgun (WGS) entry which is preliminary data.</text>
</comment>
<dbReference type="EMBL" id="JAVDBT010000001">
    <property type="protein sequence ID" value="MDQ2064915.1"/>
    <property type="molecule type" value="Genomic_DNA"/>
</dbReference>
<keyword evidence="4" id="KW-1185">Reference proteome</keyword>